<dbReference type="InterPro" id="IPR019117">
    <property type="entry name" value="CRISPR-assoc_protein_Cmr3"/>
</dbReference>
<accession>A0A2T1GLT1</accession>
<dbReference type="AlphaFoldDB" id="A0A2T1GLT1"/>
<organism evidence="1 2">
    <name type="scientific">Chamaesiphon polymorphus CCALA 037</name>
    <dbReference type="NCBI Taxonomy" id="2107692"/>
    <lineage>
        <taxon>Bacteria</taxon>
        <taxon>Bacillati</taxon>
        <taxon>Cyanobacteriota</taxon>
        <taxon>Cyanophyceae</taxon>
        <taxon>Gomontiellales</taxon>
        <taxon>Chamaesiphonaceae</taxon>
        <taxon>Chamaesiphon</taxon>
    </lineage>
</organism>
<dbReference type="Pfam" id="PF09700">
    <property type="entry name" value="Cas_Cmr3"/>
    <property type="match status" value="1"/>
</dbReference>
<evidence type="ECO:0000313" key="2">
    <source>
        <dbReference type="Proteomes" id="UP000238937"/>
    </source>
</evidence>
<keyword evidence="2" id="KW-1185">Reference proteome</keyword>
<sequence>MTDEKCSLQYLIVIKPLGMLYGSAGPFLSPENLVGRSGNRFPPSTATVAGLYGAKYWQEKGSLDDLFIVGPFWANIDKPAAFYVPTPLNFRVQRNIANDSYEIVERWQWNESQGWHLSSDTKEKKSLNNSWVSIDNWHQLQAPEITSTSPIPVIPSTKIWEYHPHLHPKLEDDERHVVRPIEDNDLPAQQGSLFLENAVQLHPDCCLVYLSSRKLQTGCYRFGGEGHLVDIECHEIPPESSIANLMQQPMGDCFSILTPAVWGTQRLSYRFPTPGGKEPPQSPLYPLSNTIQSDASNNTESFWSISALMTERPIPFRFRLGGGGKTKRLSRGRYAVPAGTVYRVDTEIPAWTQWQKEWFPHEGYSYQHWGCGFALPLTLPTNS</sequence>
<dbReference type="Proteomes" id="UP000238937">
    <property type="component" value="Unassembled WGS sequence"/>
</dbReference>
<protein>
    <submittedName>
        <fullName evidence="1">CRISPR-associated protein Cmr3</fullName>
    </submittedName>
</protein>
<dbReference type="RefSeq" id="WP_106300374.1">
    <property type="nucleotide sequence ID" value="NZ_PVWO01000024.1"/>
</dbReference>
<gene>
    <name evidence="1" type="ORF">C7B77_03520</name>
</gene>
<evidence type="ECO:0000313" key="1">
    <source>
        <dbReference type="EMBL" id="PSB58773.1"/>
    </source>
</evidence>
<proteinExistence type="predicted"/>
<name>A0A2T1GLT1_9CYAN</name>
<comment type="caution">
    <text evidence="1">The sequence shown here is derived from an EMBL/GenBank/DDBJ whole genome shotgun (WGS) entry which is preliminary data.</text>
</comment>
<dbReference type="OrthoDB" id="442795at2"/>
<reference evidence="1 2" key="1">
    <citation type="submission" date="2018-03" db="EMBL/GenBank/DDBJ databases">
        <title>The ancient ancestry and fast evolution of plastids.</title>
        <authorList>
            <person name="Moore K.R."/>
            <person name="Magnabosco C."/>
            <person name="Momper L."/>
            <person name="Gold D.A."/>
            <person name="Bosak T."/>
            <person name="Fournier G.P."/>
        </authorList>
    </citation>
    <scope>NUCLEOTIDE SEQUENCE [LARGE SCALE GENOMIC DNA]</scope>
    <source>
        <strain evidence="1 2">CCALA 037</strain>
    </source>
</reference>
<dbReference type="EMBL" id="PVWO01000024">
    <property type="protein sequence ID" value="PSB58773.1"/>
    <property type="molecule type" value="Genomic_DNA"/>
</dbReference>